<keyword evidence="2" id="KW-0812">Transmembrane</keyword>
<protein>
    <recommendedName>
        <fullName evidence="5">DUF624 domain-containing protein</fullName>
    </recommendedName>
</protein>
<feature type="region of interest" description="Disordered" evidence="1">
    <location>
        <begin position="215"/>
        <end position="245"/>
    </location>
</feature>
<feature type="transmembrane region" description="Helical" evidence="2">
    <location>
        <begin position="168"/>
        <end position="201"/>
    </location>
</feature>
<evidence type="ECO:0000256" key="1">
    <source>
        <dbReference type="SAM" id="MobiDB-lite"/>
    </source>
</evidence>
<organism evidence="3 4">
    <name type="scientific">Ferrimonas pelagia</name>
    <dbReference type="NCBI Taxonomy" id="1177826"/>
    <lineage>
        <taxon>Bacteria</taxon>
        <taxon>Pseudomonadati</taxon>
        <taxon>Pseudomonadota</taxon>
        <taxon>Gammaproteobacteria</taxon>
        <taxon>Alteromonadales</taxon>
        <taxon>Ferrimonadaceae</taxon>
        <taxon>Ferrimonas</taxon>
    </lineage>
</organism>
<feature type="compositionally biased region" description="Basic and acidic residues" evidence="1">
    <location>
        <begin position="216"/>
        <end position="229"/>
    </location>
</feature>
<comment type="caution">
    <text evidence="3">The sequence shown here is derived from an EMBL/GenBank/DDBJ whole genome shotgun (WGS) entry which is preliminary data.</text>
</comment>
<feature type="transmembrane region" description="Helical" evidence="2">
    <location>
        <begin position="127"/>
        <end position="147"/>
    </location>
</feature>
<evidence type="ECO:0008006" key="5">
    <source>
        <dbReference type="Google" id="ProtNLM"/>
    </source>
</evidence>
<feature type="compositionally biased region" description="Polar residues" evidence="1">
    <location>
        <begin position="236"/>
        <end position="245"/>
    </location>
</feature>
<gene>
    <name evidence="3" type="ORF">GCM10023333_18820</name>
</gene>
<feature type="transmembrane region" description="Helical" evidence="2">
    <location>
        <begin position="21"/>
        <end position="47"/>
    </location>
</feature>
<dbReference type="PANTHER" id="PTHR40076">
    <property type="entry name" value="MEMBRANE PROTEIN-RELATED"/>
    <property type="match status" value="1"/>
</dbReference>
<accession>A0ABP9F104</accession>
<keyword evidence="4" id="KW-1185">Reference proteome</keyword>
<dbReference type="EMBL" id="BAABJZ010000058">
    <property type="protein sequence ID" value="GAA4885625.1"/>
    <property type="molecule type" value="Genomic_DNA"/>
</dbReference>
<keyword evidence="2" id="KW-0472">Membrane</keyword>
<sequence>MQNTDLVSILKESWQLTRQGLQPILGACLIAFAVLAVITMAGLNLVASFWDLDLSDPDALMDAMGPVQLFLLAAMAPFEAGLAYLGWRRATGQHGNINMMFNAWALAAPLVLIALVSSVLANLGMLLIFPGIYLMAVLSQANLYYLFYRGSPMKAMFESAKVVHRHILVVLPFYLFMVVLIAFSALPMGVGLVLTLPFYFYGKGVLFRELFPELTPKPEQDTDADDKGSEQPPMSGGNQPGSFEA</sequence>
<feature type="transmembrane region" description="Helical" evidence="2">
    <location>
        <begin position="67"/>
        <end position="87"/>
    </location>
</feature>
<dbReference type="RefSeq" id="WP_345335116.1">
    <property type="nucleotide sequence ID" value="NZ_BAABJZ010000058.1"/>
</dbReference>
<proteinExistence type="predicted"/>
<dbReference type="InterPro" id="IPR010380">
    <property type="entry name" value="DUF975"/>
</dbReference>
<evidence type="ECO:0000313" key="4">
    <source>
        <dbReference type="Proteomes" id="UP001499988"/>
    </source>
</evidence>
<feature type="transmembrane region" description="Helical" evidence="2">
    <location>
        <begin position="99"/>
        <end position="121"/>
    </location>
</feature>
<keyword evidence="2" id="KW-1133">Transmembrane helix</keyword>
<reference evidence="4" key="1">
    <citation type="journal article" date="2019" name="Int. J. Syst. Evol. Microbiol.">
        <title>The Global Catalogue of Microorganisms (GCM) 10K type strain sequencing project: providing services to taxonomists for standard genome sequencing and annotation.</title>
        <authorList>
            <consortium name="The Broad Institute Genomics Platform"/>
            <consortium name="The Broad Institute Genome Sequencing Center for Infectious Disease"/>
            <person name="Wu L."/>
            <person name="Ma J."/>
        </authorList>
    </citation>
    <scope>NUCLEOTIDE SEQUENCE [LARGE SCALE GENOMIC DNA]</scope>
    <source>
        <strain evidence="4">JCM 18401</strain>
    </source>
</reference>
<name>A0ABP9F104_9GAMM</name>
<dbReference type="Proteomes" id="UP001499988">
    <property type="component" value="Unassembled WGS sequence"/>
</dbReference>
<evidence type="ECO:0000256" key="2">
    <source>
        <dbReference type="SAM" id="Phobius"/>
    </source>
</evidence>
<evidence type="ECO:0000313" key="3">
    <source>
        <dbReference type="EMBL" id="GAA4885625.1"/>
    </source>
</evidence>
<dbReference type="PANTHER" id="PTHR40076:SF1">
    <property type="entry name" value="MEMBRANE PROTEIN"/>
    <property type="match status" value="1"/>
</dbReference>